<dbReference type="KEGG" id="dov:DSCO28_32750"/>
<dbReference type="RefSeq" id="WP_197743422.1">
    <property type="nucleotide sequence ID" value="NZ_AP021876.1"/>
</dbReference>
<dbReference type="InterPro" id="IPR043502">
    <property type="entry name" value="DNA/RNA_pol_sf"/>
</dbReference>
<gene>
    <name evidence="1" type="ORF">DSCO28_32750</name>
</gene>
<reference evidence="1 2" key="1">
    <citation type="submission" date="2019-11" db="EMBL/GenBank/DDBJ databases">
        <title>Comparative genomics of hydrocarbon-degrading Desulfosarcina strains.</title>
        <authorList>
            <person name="Watanabe M."/>
            <person name="Kojima H."/>
            <person name="Fukui M."/>
        </authorList>
    </citation>
    <scope>NUCLEOTIDE SEQUENCE [LARGE SCALE GENOMIC DNA]</scope>
    <source>
        <strain evidence="1 2">28bB2T</strain>
    </source>
</reference>
<protein>
    <recommendedName>
        <fullName evidence="3">Reverse transcriptase domain-containing protein</fullName>
    </recommendedName>
</protein>
<dbReference type="Proteomes" id="UP000425960">
    <property type="component" value="Chromosome"/>
</dbReference>
<evidence type="ECO:0008006" key="3">
    <source>
        <dbReference type="Google" id="ProtNLM"/>
    </source>
</evidence>
<dbReference type="SUPFAM" id="SSF56672">
    <property type="entry name" value="DNA/RNA polymerases"/>
    <property type="match status" value="1"/>
</dbReference>
<evidence type="ECO:0000313" key="2">
    <source>
        <dbReference type="Proteomes" id="UP000425960"/>
    </source>
</evidence>
<organism evidence="1 2">
    <name type="scientific">Desulfosarcina ovata subsp. sediminis</name>
    <dbReference type="NCBI Taxonomy" id="885957"/>
    <lineage>
        <taxon>Bacteria</taxon>
        <taxon>Pseudomonadati</taxon>
        <taxon>Thermodesulfobacteriota</taxon>
        <taxon>Desulfobacteria</taxon>
        <taxon>Desulfobacterales</taxon>
        <taxon>Desulfosarcinaceae</taxon>
        <taxon>Desulfosarcina</taxon>
    </lineage>
</organism>
<evidence type="ECO:0000313" key="1">
    <source>
        <dbReference type="EMBL" id="BBO82709.1"/>
    </source>
</evidence>
<dbReference type="EMBL" id="AP021876">
    <property type="protein sequence ID" value="BBO82709.1"/>
    <property type="molecule type" value="Genomic_DNA"/>
</dbReference>
<dbReference type="AlphaFoldDB" id="A0A5K7ZQL4"/>
<name>A0A5K7ZQL4_9BACT</name>
<accession>A0A5K7ZQL4</accession>
<proteinExistence type="predicted"/>
<sequence>MNIRRKEIDKPDGGIRLLGIPTVLDRLIQQAIAQMLEQIWDPTFFALPNRYFFERGLFLPAQ</sequence>